<dbReference type="Pfam" id="PF00665">
    <property type="entry name" value="rve"/>
    <property type="match status" value="1"/>
</dbReference>
<dbReference type="GO" id="GO:0006508">
    <property type="term" value="P:proteolysis"/>
    <property type="evidence" value="ECO:0007669"/>
    <property type="project" value="InterPro"/>
</dbReference>
<evidence type="ECO:0000256" key="4">
    <source>
        <dbReference type="ARBA" id="ARBA00039658"/>
    </source>
</evidence>
<dbReference type="Bgee" id="ENSORLG00000025897">
    <property type="expression patterns" value="Expressed in gastrula and 8 other cell types or tissues"/>
</dbReference>
<keyword evidence="3" id="KW-0378">Hydrolase</keyword>
<evidence type="ECO:0000259" key="6">
    <source>
        <dbReference type="PROSITE" id="PS50175"/>
    </source>
</evidence>
<dbReference type="PROSITE" id="PS50175">
    <property type="entry name" value="ASP_PROT_RETROV"/>
    <property type="match status" value="1"/>
</dbReference>
<dbReference type="Gene3D" id="4.10.60.10">
    <property type="entry name" value="Zinc finger, CCHC-type"/>
    <property type="match status" value="1"/>
</dbReference>
<dbReference type="GO" id="GO:0004190">
    <property type="term" value="F:aspartic-type endopeptidase activity"/>
    <property type="evidence" value="ECO:0007669"/>
    <property type="project" value="InterPro"/>
</dbReference>
<dbReference type="InterPro" id="IPR050951">
    <property type="entry name" value="Retrovirus_Pol_polyprotein"/>
</dbReference>
<evidence type="ECO:0000313" key="10">
    <source>
        <dbReference type="Proteomes" id="UP000001038"/>
    </source>
</evidence>
<evidence type="ECO:0000256" key="1">
    <source>
        <dbReference type="ARBA" id="ARBA00010879"/>
    </source>
</evidence>
<dbReference type="SUPFAM" id="SSF50630">
    <property type="entry name" value="Acid proteases"/>
    <property type="match status" value="1"/>
</dbReference>
<dbReference type="PROSITE" id="PS50994">
    <property type="entry name" value="INTEGRASE"/>
    <property type="match status" value="1"/>
</dbReference>
<dbReference type="SMART" id="SM00343">
    <property type="entry name" value="ZnF_C2HC"/>
    <property type="match status" value="2"/>
</dbReference>
<dbReference type="Gene3D" id="3.30.420.10">
    <property type="entry name" value="Ribonuclease H-like superfamily/Ribonuclease H"/>
    <property type="match status" value="1"/>
</dbReference>
<dbReference type="Pfam" id="PF17919">
    <property type="entry name" value="RT_RNaseH_2"/>
    <property type="match status" value="1"/>
</dbReference>
<evidence type="ECO:0000313" key="9">
    <source>
        <dbReference type="Ensembl" id="ENSORLP00000040450.1"/>
    </source>
</evidence>
<reference evidence="9" key="2">
    <citation type="submission" date="2025-08" db="UniProtKB">
        <authorList>
            <consortium name="Ensembl"/>
        </authorList>
    </citation>
    <scope>IDENTIFICATION</scope>
    <source>
        <strain evidence="9">Hd-rR</strain>
    </source>
</reference>
<dbReference type="InterPro" id="IPR001995">
    <property type="entry name" value="Peptidase_A2_cat"/>
</dbReference>
<evidence type="ECO:0000256" key="2">
    <source>
        <dbReference type="ARBA" id="ARBA00012180"/>
    </source>
</evidence>
<proteinExistence type="inferred from homology"/>
<comment type="similarity">
    <text evidence="1">Belongs to the beta type-B retroviral polymerase family. HERV class-II K(HML-2) pol subfamily.</text>
</comment>
<organism evidence="9 10">
    <name type="scientific">Oryzias latipes</name>
    <name type="common">Japanese rice fish</name>
    <name type="synonym">Japanese killifish</name>
    <dbReference type="NCBI Taxonomy" id="8090"/>
    <lineage>
        <taxon>Eukaryota</taxon>
        <taxon>Metazoa</taxon>
        <taxon>Chordata</taxon>
        <taxon>Craniata</taxon>
        <taxon>Vertebrata</taxon>
        <taxon>Euteleostomi</taxon>
        <taxon>Actinopterygii</taxon>
        <taxon>Neopterygii</taxon>
        <taxon>Teleostei</taxon>
        <taxon>Neoteleostei</taxon>
        <taxon>Acanthomorphata</taxon>
        <taxon>Ovalentaria</taxon>
        <taxon>Atherinomorphae</taxon>
        <taxon>Beloniformes</taxon>
        <taxon>Adrianichthyidae</taxon>
        <taxon>Oryziinae</taxon>
        <taxon>Oryzias</taxon>
    </lineage>
</organism>
<keyword evidence="10" id="KW-1185">Reference proteome</keyword>
<dbReference type="FunFam" id="3.30.70.270:FF:000023">
    <property type="entry name" value="Pol"/>
    <property type="match status" value="1"/>
</dbReference>
<feature type="domain" description="Integrase catalytic" evidence="8">
    <location>
        <begin position="1003"/>
        <end position="1167"/>
    </location>
</feature>
<dbReference type="SUPFAM" id="SSF56672">
    <property type="entry name" value="DNA/RNA polymerases"/>
    <property type="match status" value="1"/>
</dbReference>
<dbReference type="OrthoDB" id="775972at2759"/>
<dbReference type="PROSITE" id="PS50878">
    <property type="entry name" value="RT_POL"/>
    <property type="match status" value="1"/>
</dbReference>
<dbReference type="GO" id="GO:0004523">
    <property type="term" value="F:RNA-DNA hybrid ribonuclease activity"/>
    <property type="evidence" value="ECO:0007669"/>
    <property type="project" value="UniProtKB-EC"/>
</dbReference>
<gene>
    <name evidence="9" type="primary">LOC111947875</name>
</gene>
<dbReference type="PANTHER" id="PTHR37984">
    <property type="entry name" value="PROTEIN CBG26694"/>
    <property type="match status" value="1"/>
</dbReference>
<dbReference type="InParanoid" id="A0A3B3I9J4"/>
<dbReference type="EC" id="3.1.26.4" evidence="2"/>
<dbReference type="FunFam" id="3.30.420.10:FF:000063">
    <property type="entry name" value="Retrovirus-related Pol polyprotein from transposon 297-like Protein"/>
    <property type="match status" value="1"/>
</dbReference>
<reference evidence="9 10" key="1">
    <citation type="journal article" date="2007" name="Nature">
        <title>The medaka draft genome and insights into vertebrate genome evolution.</title>
        <authorList>
            <person name="Kasahara M."/>
            <person name="Naruse K."/>
            <person name="Sasaki S."/>
            <person name="Nakatani Y."/>
            <person name="Qu W."/>
            <person name="Ahsan B."/>
            <person name="Yamada T."/>
            <person name="Nagayasu Y."/>
            <person name="Doi K."/>
            <person name="Kasai Y."/>
            <person name="Jindo T."/>
            <person name="Kobayashi D."/>
            <person name="Shimada A."/>
            <person name="Toyoda A."/>
            <person name="Kuroki Y."/>
            <person name="Fujiyama A."/>
            <person name="Sasaki T."/>
            <person name="Shimizu A."/>
            <person name="Asakawa S."/>
            <person name="Shimizu N."/>
            <person name="Hashimoto S."/>
            <person name="Yang J."/>
            <person name="Lee Y."/>
            <person name="Matsushima K."/>
            <person name="Sugano S."/>
            <person name="Sakaizumi M."/>
            <person name="Narita T."/>
            <person name="Ohishi K."/>
            <person name="Haga S."/>
            <person name="Ohta F."/>
            <person name="Nomoto H."/>
            <person name="Nogata K."/>
            <person name="Morishita T."/>
            <person name="Endo T."/>
            <person name="Shin-I T."/>
            <person name="Takeda H."/>
            <person name="Morishita S."/>
            <person name="Kohara Y."/>
        </authorList>
    </citation>
    <scope>NUCLEOTIDE SEQUENCE [LARGE SCALE GENOMIC DNA]</scope>
    <source>
        <strain evidence="9 10">Hd-rR</strain>
    </source>
</reference>
<accession>A0A3B3I9J4</accession>
<dbReference type="GeneTree" id="ENSGT00490000044642"/>
<protein>
    <recommendedName>
        <fullName evidence="4">Gypsy retrotransposon integrase-like protein 1</fullName>
        <ecNumber evidence="2">3.1.26.4</ecNumber>
    </recommendedName>
</protein>
<dbReference type="InterPro" id="IPR012337">
    <property type="entry name" value="RNaseH-like_sf"/>
</dbReference>
<dbReference type="CDD" id="cd09274">
    <property type="entry name" value="RNase_HI_RT_Ty3"/>
    <property type="match status" value="1"/>
</dbReference>
<dbReference type="SUPFAM" id="SSF53098">
    <property type="entry name" value="Ribonuclease H-like"/>
    <property type="match status" value="1"/>
</dbReference>
<dbReference type="Gene3D" id="2.40.70.10">
    <property type="entry name" value="Acid Proteases"/>
    <property type="match status" value="1"/>
</dbReference>
<evidence type="ECO:0000259" key="7">
    <source>
        <dbReference type="PROSITE" id="PS50878"/>
    </source>
</evidence>
<dbReference type="FunFam" id="1.10.340.70:FF:000003">
    <property type="entry name" value="Protein CBG25708"/>
    <property type="match status" value="1"/>
</dbReference>
<dbReference type="InterPro" id="IPR043128">
    <property type="entry name" value="Rev_trsase/Diguanyl_cyclase"/>
</dbReference>
<dbReference type="GO" id="GO:0015074">
    <property type="term" value="P:DNA integration"/>
    <property type="evidence" value="ECO:0007669"/>
    <property type="project" value="InterPro"/>
</dbReference>
<feature type="domain" description="Peptidase A2" evidence="6">
    <location>
        <begin position="302"/>
        <end position="340"/>
    </location>
</feature>
<feature type="domain" description="Reverse transcriptase" evidence="7">
    <location>
        <begin position="455"/>
        <end position="631"/>
    </location>
</feature>
<dbReference type="InterPro" id="IPR043502">
    <property type="entry name" value="DNA/RNA_pol_sf"/>
</dbReference>
<feature type="region of interest" description="Disordered" evidence="5">
    <location>
        <begin position="195"/>
        <end position="214"/>
    </location>
</feature>
<reference evidence="9" key="3">
    <citation type="submission" date="2025-09" db="UniProtKB">
        <authorList>
            <consortium name="Ensembl"/>
        </authorList>
    </citation>
    <scope>IDENTIFICATION</scope>
    <source>
        <strain evidence="9">Hd-rR</strain>
    </source>
</reference>
<dbReference type="GO" id="GO:0003676">
    <property type="term" value="F:nucleic acid binding"/>
    <property type="evidence" value="ECO:0007669"/>
    <property type="project" value="InterPro"/>
</dbReference>
<dbReference type="PANTHER" id="PTHR37984:SF9">
    <property type="entry name" value="INTEGRASE CATALYTIC DOMAIN-CONTAINING PROTEIN"/>
    <property type="match status" value="1"/>
</dbReference>
<dbReference type="InterPro" id="IPR000477">
    <property type="entry name" value="RT_dom"/>
</dbReference>
<dbReference type="Proteomes" id="UP000001038">
    <property type="component" value="Chromosome 9"/>
</dbReference>
<dbReference type="Pfam" id="PF17921">
    <property type="entry name" value="Integrase_H2C2"/>
    <property type="match status" value="1"/>
</dbReference>
<sequence>MSRFQVPPPQKFSFKADDWPKWIKRFERFRIASGLETQAEENQVNALIYSMGEEAEDILVSLHLSPEEAVDFHTVKTRLDAHFVARRNIIFERAKFNQRQQEMEETVDSFHTALQCLAEHCGYGALHSEMVRDRFVVGLKDKRLSEQLQMDPELTLEKAVNRARQSEQVKRQQEMLHSNFRADVQVDGVHARQHGGARAKTRAPPHRQKVKTHTQDTVIQCTRCGDSRGHSMQQCPAREAVCNQCRKKGHYARVCRTKQRKDMKIAMVTEDSNDGFAFLGSMSDKNTISPWITEVEVNSHSTVFKIDTGADVTAVSETLYKEGQFGKLEKPTKVLRGPGGSRLQVQGMFTANLHKNNKNTKEDIYVVKGLSMPLLSGTAAIALQLVARVENIILDSTATVKREFPRLFSGLGKMEGEYNIVLKPNAQPFSLSTPRRISLPLMPKVKEELTRMEQQGVISKVDQPTEWCAPMVVVPKRTGRVRICTDLTELNKSVLREKHPLPSVENTLGQLAGAKVFSKLDANAGFWQIPLSKDSSLLTTFITPFGRYCYNRLCFGISSAPEHFQKRMSRILEGLEGVLCQMDDVLIWGTTQEEHDERLRRALSRLQEAGVTLNDKCEFSKSRIKFLGQIIEGSGVSPDPEKVKAITGMQEPTNVSEVRRFLGMANHLGKFLPHLAEKTRPLRDLLRKSNMWNWGSQQQKAFESIRADLTTPPGLALYNPNAETLVSADSSSYGMGAVLLQKQENGGWKPVAYASRALSETEQRYAQIEKEALALTWACERFQEFLIGKCFHMETDHKPLVPLLGSKRLDELPPRIQRLRMRLMRFSFTISHVAGKNIATADVLSRAPVGGNDSDLSEEDINLYVDAVISSLPATESRLQQIKTHQENDVMVQQLKKCCVEGWPDKFSADRSLQPYLQYSGDLSVHSGLLLYGSRIVIPASLKKDILSKLHEGHLGITKCRARAKQSVWWPGLSKELTEMIEKCDVCARERTNLRETLIPTEFPTRPWSTVGADLFQFGSQHYLIVVDYHSRYFEVAKLTSTTSEGVIEHFKSVFARHGIPDEVRTDNGPQFSSEHFRNFVRCWNFKHVTSSPHFPQSNGEAERAVRTVKNLLKKSGDPYLALMAYRSAPLANGYSPAELLMGRRIRTTVPMISSQLNPEGADMKRLRKIEQKYRQKLQQDYNSRHRAHDLSQLQPGDHVWVKGLQERGTVVSAANTPRSYVIDTPKGVLRRNRYHLSPTPVAPETPALSPPQDTRGSVAPEENELEQETSVSERRFPVRARAPPAYLKDYVCSNNRN</sequence>
<dbReference type="CDD" id="cd01647">
    <property type="entry name" value="RT_LTR"/>
    <property type="match status" value="1"/>
</dbReference>
<dbReference type="InterPro" id="IPR036397">
    <property type="entry name" value="RNaseH_sf"/>
</dbReference>
<dbReference type="InterPro" id="IPR041577">
    <property type="entry name" value="RT_RNaseH_2"/>
</dbReference>
<dbReference type="GO" id="GO:0008270">
    <property type="term" value="F:zinc ion binding"/>
    <property type="evidence" value="ECO:0007669"/>
    <property type="project" value="InterPro"/>
</dbReference>
<dbReference type="GeneID" id="111947875"/>
<evidence type="ECO:0000259" key="8">
    <source>
        <dbReference type="PROSITE" id="PS50994"/>
    </source>
</evidence>
<dbReference type="InterPro" id="IPR001878">
    <property type="entry name" value="Znf_CCHC"/>
</dbReference>
<evidence type="ECO:0000256" key="3">
    <source>
        <dbReference type="ARBA" id="ARBA00022801"/>
    </source>
</evidence>
<dbReference type="Ensembl" id="ENSORLT00000032521.1">
    <property type="protein sequence ID" value="ENSORLP00000040450.1"/>
    <property type="gene ID" value="ENSORLG00000025897.1"/>
</dbReference>
<evidence type="ECO:0000256" key="5">
    <source>
        <dbReference type="SAM" id="MobiDB-lite"/>
    </source>
</evidence>
<name>A0A3B3I9J4_ORYLA</name>
<dbReference type="Gene3D" id="3.30.70.270">
    <property type="match status" value="2"/>
</dbReference>
<dbReference type="Gene3D" id="3.10.20.370">
    <property type="match status" value="1"/>
</dbReference>
<dbReference type="InterPro" id="IPR021109">
    <property type="entry name" value="Peptidase_aspartic_dom_sf"/>
</dbReference>
<dbReference type="RefSeq" id="XP_023814023.1">
    <property type="nucleotide sequence ID" value="XM_023958255.1"/>
</dbReference>
<dbReference type="Gene3D" id="3.10.10.10">
    <property type="entry name" value="HIV Type 1 Reverse Transcriptase, subunit A, domain 1"/>
    <property type="match status" value="1"/>
</dbReference>
<dbReference type="Gene3D" id="1.10.340.70">
    <property type="match status" value="1"/>
</dbReference>
<feature type="region of interest" description="Disordered" evidence="5">
    <location>
        <begin position="1237"/>
        <end position="1280"/>
    </location>
</feature>
<dbReference type="InterPro" id="IPR041588">
    <property type="entry name" value="Integrase_H2C2"/>
</dbReference>
<dbReference type="KEGG" id="ola:111947875"/>
<feature type="compositionally biased region" description="Basic residues" evidence="5">
    <location>
        <begin position="195"/>
        <end position="212"/>
    </location>
</feature>
<dbReference type="FunFam" id="3.10.20.370:FF:000001">
    <property type="entry name" value="Retrovirus-related Pol polyprotein from transposon 17.6-like protein"/>
    <property type="match status" value="1"/>
</dbReference>
<dbReference type="Pfam" id="PF00078">
    <property type="entry name" value="RVT_1"/>
    <property type="match status" value="1"/>
</dbReference>
<dbReference type="InterPro" id="IPR001584">
    <property type="entry name" value="Integrase_cat-core"/>
</dbReference>